<feature type="domain" description="PPM-type phosphatase" evidence="1">
    <location>
        <begin position="138"/>
        <end position="536"/>
    </location>
</feature>
<comment type="caution">
    <text evidence="2">The sequence shown here is derived from an EMBL/GenBank/DDBJ whole genome shotgun (WGS) entry which is preliminary data.</text>
</comment>
<dbReference type="Proteomes" id="UP001182556">
    <property type="component" value="Unassembled WGS sequence"/>
</dbReference>
<dbReference type="PROSITE" id="PS51746">
    <property type="entry name" value="PPM_2"/>
    <property type="match status" value="1"/>
</dbReference>
<accession>A0AAD9FNC9</accession>
<gene>
    <name evidence="2" type="ORF">DB88DRAFT_500100</name>
</gene>
<reference evidence="2" key="1">
    <citation type="submission" date="2023-02" db="EMBL/GenBank/DDBJ databases">
        <title>Identification and recombinant expression of a fungal hydrolase from Papiliotrema laurentii that hydrolyzes apple cutin and clears colloidal polyester polyurethane.</title>
        <authorList>
            <consortium name="DOE Joint Genome Institute"/>
            <person name="Roman V.A."/>
            <person name="Bojanowski C."/>
            <person name="Crable B.R."/>
            <person name="Wagner D.N."/>
            <person name="Hung C.S."/>
            <person name="Nadeau L.J."/>
            <person name="Schratz L."/>
            <person name="Haridas S."/>
            <person name="Pangilinan J."/>
            <person name="Lipzen A."/>
            <person name="Na H."/>
            <person name="Yan M."/>
            <person name="Ng V."/>
            <person name="Grigoriev I.V."/>
            <person name="Spatafora J.W."/>
            <person name="Barlow D."/>
            <person name="Biffinger J."/>
            <person name="Kelley-Loughnane N."/>
            <person name="Varaljay V.A."/>
            <person name="Crookes-Goodson W.J."/>
        </authorList>
    </citation>
    <scope>NUCLEOTIDE SEQUENCE</scope>
    <source>
        <strain evidence="2">5307AH</strain>
    </source>
</reference>
<dbReference type="PANTHER" id="PTHR13832:SF792">
    <property type="entry name" value="GM14286P"/>
    <property type="match status" value="1"/>
</dbReference>
<dbReference type="PANTHER" id="PTHR13832">
    <property type="entry name" value="PROTEIN PHOSPHATASE 2C"/>
    <property type="match status" value="1"/>
</dbReference>
<keyword evidence="3" id="KW-1185">Reference proteome</keyword>
<name>A0AAD9FNC9_PAPLA</name>
<dbReference type="GO" id="GO:0005739">
    <property type="term" value="C:mitochondrion"/>
    <property type="evidence" value="ECO:0007669"/>
    <property type="project" value="TreeGrafter"/>
</dbReference>
<evidence type="ECO:0000313" key="2">
    <source>
        <dbReference type="EMBL" id="KAK1921238.1"/>
    </source>
</evidence>
<evidence type="ECO:0000259" key="1">
    <source>
        <dbReference type="PROSITE" id="PS51746"/>
    </source>
</evidence>
<dbReference type="SUPFAM" id="SSF81606">
    <property type="entry name" value="PP2C-like"/>
    <property type="match status" value="1"/>
</dbReference>
<dbReference type="AlphaFoldDB" id="A0AAD9FNC9"/>
<dbReference type="InterPro" id="IPR001932">
    <property type="entry name" value="PPM-type_phosphatase-like_dom"/>
</dbReference>
<protein>
    <submittedName>
        <fullName evidence="2">Type 2C protein phosphatase</fullName>
    </submittedName>
</protein>
<dbReference type="InterPro" id="IPR015655">
    <property type="entry name" value="PP2C"/>
</dbReference>
<dbReference type="Gene3D" id="3.60.40.10">
    <property type="entry name" value="PPM-type phosphatase domain"/>
    <property type="match status" value="1"/>
</dbReference>
<dbReference type="SMART" id="SM00332">
    <property type="entry name" value="PP2Cc"/>
    <property type="match status" value="1"/>
</dbReference>
<evidence type="ECO:0000313" key="3">
    <source>
        <dbReference type="Proteomes" id="UP001182556"/>
    </source>
</evidence>
<sequence>MLGPRLAQTSRLTSRVCTPRFAHLRATRGYASKSEGPSAATTGLISLGFIVAAAGAYYYETRAATFSGHDTKFNIRIAGKDRTYSRKTDAELETMLTEHEDGQVIGRRGNPVFRWDRNWVGSNEPCEDRSAVDIIPRSAGVTDQAKHAQRVEGDRDIGLFSIIDGHAGDATSKLLAKALHPTITLELAGLQAEASGGKGWNVLNPFSWFATGKSWDPSTVSETIKKAFVELDENICQTPINLLRTVTGPFTPDAPSPTPAQTFVALAAPAQAGACAISTVVDAENDDLYVALTGDCRAVAGWQDRDGKWRCDILSEDQMGENPKEVERMRAEHPFSERDTVIMRGRVQGGLQPTRAFGDAVYKWTTEQASKINQIYHWEGLESRRQRPTHFTPPYVTAEPVVTHRKLHPANGEQLKFVVIATDGLWDRITSEEATLLLASYLNHPTHEDVPKSLLSQQFPLHPPTVPRPYPAEDLPGTASRAAGTWSFEGDKNAATHLIRNSIAGGDRKTRGELLSVTGDKARWLRDDITVTVVFFDESKAGSDSA</sequence>
<dbReference type="Pfam" id="PF00481">
    <property type="entry name" value="PP2C"/>
    <property type="match status" value="1"/>
</dbReference>
<organism evidence="2 3">
    <name type="scientific">Papiliotrema laurentii</name>
    <name type="common">Cryptococcus laurentii</name>
    <dbReference type="NCBI Taxonomy" id="5418"/>
    <lineage>
        <taxon>Eukaryota</taxon>
        <taxon>Fungi</taxon>
        <taxon>Dikarya</taxon>
        <taxon>Basidiomycota</taxon>
        <taxon>Agaricomycotina</taxon>
        <taxon>Tremellomycetes</taxon>
        <taxon>Tremellales</taxon>
        <taxon>Rhynchogastremaceae</taxon>
        <taxon>Papiliotrema</taxon>
    </lineage>
</organism>
<dbReference type="EMBL" id="JAODAN010000011">
    <property type="protein sequence ID" value="KAK1921238.1"/>
    <property type="molecule type" value="Genomic_DNA"/>
</dbReference>
<dbReference type="CDD" id="cd00143">
    <property type="entry name" value="PP2Cc"/>
    <property type="match status" value="1"/>
</dbReference>
<dbReference type="InterPro" id="IPR036457">
    <property type="entry name" value="PPM-type-like_dom_sf"/>
</dbReference>
<proteinExistence type="predicted"/>
<dbReference type="GO" id="GO:0004741">
    <property type="term" value="F:[pyruvate dehydrogenase (acetyl-transferring)]-phosphatase activity"/>
    <property type="evidence" value="ECO:0007669"/>
    <property type="project" value="TreeGrafter"/>
</dbReference>